<accession>A0A813QYF7</accession>
<dbReference type="EMBL" id="CAJNOQ010000222">
    <property type="protein sequence ID" value="CAF0774299.1"/>
    <property type="molecule type" value="Genomic_DNA"/>
</dbReference>
<evidence type="ECO:0000313" key="4">
    <source>
        <dbReference type="Proteomes" id="UP000663829"/>
    </source>
</evidence>
<proteinExistence type="predicted"/>
<dbReference type="EMBL" id="CAJOBA010103086">
    <property type="protein sequence ID" value="CAF4527310.1"/>
    <property type="molecule type" value="Genomic_DNA"/>
</dbReference>
<dbReference type="Proteomes" id="UP000663829">
    <property type="component" value="Unassembled WGS sequence"/>
</dbReference>
<evidence type="ECO:0000313" key="1">
    <source>
        <dbReference type="EMBL" id="CAF0774299.1"/>
    </source>
</evidence>
<sequence>MPCKQMFQNGRVIRYWIRCRSLMDEVSVHVKVLDCSDNSHYEDIKNTVKYLEKATAKIHCISNSDCKRRVKPVSGLPFEIVLVTEIDIHDTVCG</sequence>
<gene>
    <name evidence="1" type="ORF">GPM918_LOCUS2105</name>
    <name evidence="2" type="ORF">SRO942_LOCUS2105</name>
    <name evidence="3" type="ORF">TMI583_LOCUS48942</name>
</gene>
<name>A0A813QYF7_9BILA</name>
<organism evidence="1 4">
    <name type="scientific">Didymodactylos carnosus</name>
    <dbReference type="NCBI Taxonomy" id="1234261"/>
    <lineage>
        <taxon>Eukaryota</taxon>
        <taxon>Metazoa</taxon>
        <taxon>Spiralia</taxon>
        <taxon>Gnathifera</taxon>
        <taxon>Rotifera</taxon>
        <taxon>Eurotatoria</taxon>
        <taxon>Bdelloidea</taxon>
        <taxon>Philodinida</taxon>
        <taxon>Philodinidae</taxon>
        <taxon>Didymodactylos</taxon>
    </lineage>
</organism>
<evidence type="ECO:0000313" key="3">
    <source>
        <dbReference type="EMBL" id="CAF4527310.1"/>
    </source>
</evidence>
<keyword evidence="4" id="KW-1185">Reference proteome</keyword>
<dbReference type="Proteomes" id="UP000682733">
    <property type="component" value="Unassembled WGS sequence"/>
</dbReference>
<evidence type="ECO:0000313" key="2">
    <source>
        <dbReference type="EMBL" id="CAF3556741.1"/>
    </source>
</evidence>
<comment type="caution">
    <text evidence="1">The sequence shown here is derived from an EMBL/GenBank/DDBJ whole genome shotgun (WGS) entry which is preliminary data.</text>
</comment>
<dbReference type="AlphaFoldDB" id="A0A813QYF7"/>
<reference evidence="1" key="1">
    <citation type="submission" date="2021-02" db="EMBL/GenBank/DDBJ databases">
        <authorList>
            <person name="Nowell W R."/>
        </authorList>
    </citation>
    <scope>NUCLEOTIDE SEQUENCE</scope>
</reference>
<protein>
    <submittedName>
        <fullName evidence="1">Uncharacterized protein</fullName>
    </submittedName>
</protein>
<dbReference type="EMBL" id="CAJOBC010000222">
    <property type="protein sequence ID" value="CAF3556741.1"/>
    <property type="molecule type" value="Genomic_DNA"/>
</dbReference>
<dbReference type="Proteomes" id="UP000681722">
    <property type="component" value="Unassembled WGS sequence"/>
</dbReference>